<organism evidence="3 4">
    <name type="scientific">Heracleum sosnowskyi</name>
    <dbReference type="NCBI Taxonomy" id="360622"/>
    <lineage>
        <taxon>Eukaryota</taxon>
        <taxon>Viridiplantae</taxon>
        <taxon>Streptophyta</taxon>
        <taxon>Embryophyta</taxon>
        <taxon>Tracheophyta</taxon>
        <taxon>Spermatophyta</taxon>
        <taxon>Magnoliopsida</taxon>
        <taxon>eudicotyledons</taxon>
        <taxon>Gunneridae</taxon>
        <taxon>Pentapetalae</taxon>
        <taxon>asterids</taxon>
        <taxon>campanulids</taxon>
        <taxon>Apiales</taxon>
        <taxon>Apiaceae</taxon>
        <taxon>Apioideae</taxon>
        <taxon>apioid superclade</taxon>
        <taxon>Tordylieae</taxon>
        <taxon>Tordyliinae</taxon>
        <taxon>Heracleum</taxon>
    </lineage>
</organism>
<evidence type="ECO:0000256" key="2">
    <source>
        <dbReference type="SAM" id="MobiDB-lite"/>
    </source>
</evidence>
<evidence type="ECO:0000313" key="4">
    <source>
        <dbReference type="Proteomes" id="UP001237642"/>
    </source>
</evidence>
<proteinExistence type="predicted"/>
<accession>A0AAD8MAT2</accession>
<feature type="coiled-coil region" evidence="1">
    <location>
        <begin position="511"/>
        <end position="552"/>
    </location>
</feature>
<name>A0AAD8MAT2_9APIA</name>
<keyword evidence="1" id="KW-0175">Coiled coil</keyword>
<dbReference type="AlphaFoldDB" id="A0AAD8MAT2"/>
<comment type="caution">
    <text evidence="3">The sequence shown here is derived from an EMBL/GenBank/DDBJ whole genome shotgun (WGS) entry which is preliminary data.</text>
</comment>
<reference evidence="3" key="2">
    <citation type="submission" date="2023-05" db="EMBL/GenBank/DDBJ databases">
        <authorList>
            <person name="Schelkunov M.I."/>
        </authorList>
    </citation>
    <scope>NUCLEOTIDE SEQUENCE</scope>
    <source>
        <strain evidence="3">Hsosn_3</strain>
        <tissue evidence="3">Leaf</tissue>
    </source>
</reference>
<evidence type="ECO:0000256" key="1">
    <source>
        <dbReference type="SAM" id="Coils"/>
    </source>
</evidence>
<keyword evidence="4" id="KW-1185">Reference proteome</keyword>
<dbReference type="Proteomes" id="UP001237642">
    <property type="component" value="Unassembled WGS sequence"/>
</dbReference>
<reference evidence="3" key="1">
    <citation type="submission" date="2023-02" db="EMBL/GenBank/DDBJ databases">
        <title>Genome of toxic invasive species Heracleum sosnowskyi carries increased number of genes despite the absence of recent whole-genome duplications.</title>
        <authorList>
            <person name="Schelkunov M."/>
            <person name="Shtratnikova V."/>
            <person name="Makarenko M."/>
            <person name="Klepikova A."/>
            <person name="Omelchenko D."/>
            <person name="Novikova G."/>
            <person name="Obukhova E."/>
            <person name="Bogdanov V."/>
            <person name="Penin A."/>
            <person name="Logacheva M."/>
        </authorList>
    </citation>
    <scope>NUCLEOTIDE SEQUENCE</scope>
    <source>
        <strain evidence="3">Hsosn_3</strain>
        <tissue evidence="3">Leaf</tissue>
    </source>
</reference>
<feature type="region of interest" description="Disordered" evidence="2">
    <location>
        <begin position="309"/>
        <end position="331"/>
    </location>
</feature>
<evidence type="ECO:0000313" key="3">
    <source>
        <dbReference type="EMBL" id="KAK1368625.1"/>
    </source>
</evidence>
<sequence length="601" mass="67817">MQPNIPHIKFSPSGKVAYATTNYVAFLEKESVHADFHSLMDFLKSSPISYALTASPPIYAEIVQEMWSTADCSSTRGGIKFTIKGNSYIITPSVINEALHLPHSNFENSPTSGEIISMLKDVNYAGNTWSLSQIVKNKFRKEWSYLFDTLNKCFAGKCSSYGTINIFVLKIANSLLYGRRIDLGKLLVDEFAYKLGPVRDRDHIIYYARFLMIIANYLCKGLSIDDRDDTLQVPMQTKKLFASLVTKNLNAEVEFVLPEHVRVQLSTLYSSSSHTSPLLLLPPTMEDVREIYTSPTQVALPTPYQSGTVATTSVSQSARKRKTTTSPSITEDGNEMAREVHLTQKKKDVCKIRSLSVVYQEMPPAGTRDGVPEVELLSSPVDENPILDLLEPAQEPDDHLHLMNAASVLKSQLVDRLTSDANILSTEDMILLANNCYRTLQGLGDDYASFSTEVNKLISQHQELTLAAKMKEDWNEYDIKAHYTHQVQSLFEVREKFSSAQDKLSSAKTYAESLKLKKEELSGALLKLTEEVHEVEERVKTLRAERDQCKKAHFVAEAELVKLDTKKEEACVAYREISYQYSAANEEFKRMSKRLLQIVRK</sequence>
<gene>
    <name evidence="3" type="ORF">POM88_034717</name>
</gene>
<dbReference type="EMBL" id="JAUIZM010000008">
    <property type="protein sequence ID" value="KAK1368625.1"/>
    <property type="molecule type" value="Genomic_DNA"/>
</dbReference>
<protein>
    <submittedName>
        <fullName evidence="3">Uncharacterized protein</fullName>
    </submittedName>
</protein>